<dbReference type="GO" id="GO:0004519">
    <property type="term" value="F:endonuclease activity"/>
    <property type="evidence" value="ECO:0007669"/>
    <property type="project" value="UniProtKB-KW"/>
</dbReference>
<dbReference type="RefSeq" id="WP_097019181.1">
    <property type="nucleotide sequence ID" value="NZ_OBDZ01000031.1"/>
</dbReference>
<organism evidence="1 2">
    <name type="scientific">Orenia metallireducens</name>
    <dbReference type="NCBI Taxonomy" id="1413210"/>
    <lineage>
        <taxon>Bacteria</taxon>
        <taxon>Bacillati</taxon>
        <taxon>Bacillota</taxon>
        <taxon>Clostridia</taxon>
        <taxon>Halanaerobiales</taxon>
        <taxon>Halobacteroidaceae</taxon>
        <taxon>Orenia</taxon>
    </lineage>
</organism>
<gene>
    <name evidence="1" type="ORF">SAMN06265827_13137</name>
</gene>
<sequence length="160" mass="18894">MSWRKIKRTITAEPGTYILILEAKEVQKVKVGKLGYFDIEKGYYAYVGSAFGSGGVHSRVRRHNKKYKKLYWHIDYLRKETELIEIWYAYGRERYEHKWAQLLESLESSSIPFAGFGSSDCDCPAHLFYFENILDFNDFYKKLKENLANQKVIELSKLEL</sequence>
<keyword evidence="1" id="KW-0255">Endonuclease</keyword>
<reference evidence="2" key="1">
    <citation type="submission" date="2017-09" db="EMBL/GenBank/DDBJ databases">
        <authorList>
            <person name="Varghese N."/>
            <person name="Submissions S."/>
        </authorList>
    </citation>
    <scope>NUCLEOTIDE SEQUENCE [LARGE SCALE GENOMIC DNA]</scope>
    <source>
        <strain evidence="2">MSL47</strain>
    </source>
</reference>
<keyword evidence="1" id="KW-0378">Hydrolase</keyword>
<dbReference type="CDD" id="cd10441">
    <property type="entry name" value="GIY-YIG_COG1833"/>
    <property type="match status" value="1"/>
</dbReference>
<proteinExistence type="predicted"/>
<keyword evidence="2" id="KW-1185">Reference proteome</keyword>
<accession>A0A285I8I5</accession>
<dbReference type="STRING" id="1413210.U472_05490"/>
<keyword evidence="1" id="KW-0540">Nuclease</keyword>
<dbReference type="PANTHER" id="PTHR37460:SF1">
    <property type="entry name" value="ENDONUCLEASE III"/>
    <property type="match status" value="1"/>
</dbReference>
<dbReference type="InterPro" id="IPR002837">
    <property type="entry name" value="DUF123"/>
</dbReference>
<dbReference type="Pfam" id="PF01986">
    <property type="entry name" value="DUF123"/>
    <property type="match status" value="1"/>
</dbReference>
<protein>
    <submittedName>
        <fullName evidence="1">Uri superfamily endonuclease</fullName>
    </submittedName>
</protein>
<evidence type="ECO:0000313" key="1">
    <source>
        <dbReference type="EMBL" id="SNY43261.1"/>
    </source>
</evidence>
<dbReference type="AlphaFoldDB" id="A0A285I8I5"/>
<name>A0A285I8I5_9FIRM</name>
<dbReference type="EMBL" id="OBDZ01000031">
    <property type="protein sequence ID" value="SNY43261.1"/>
    <property type="molecule type" value="Genomic_DNA"/>
</dbReference>
<dbReference type="PANTHER" id="PTHR37460">
    <property type="entry name" value="ENDONUCLEASE III"/>
    <property type="match status" value="1"/>
</dbReference>
<dbReference type="Proteomes" id="UP000219573">
    <property type="component" value="Unassembled WGS sequence"/>
</dbReference>
<evidence type="ECO:0000313" key="2">
    <source>
        <dbReference type="Proteomes" id="UP000219573"/>
    </source>
</evidence>